<dbReference type="Proteomes" id="UP000012329">
    <property type="component" value="Unassembled WGS sequence"/>
</dbReference>
<accession>A0A829CU87</accession>
<gene>
    <name evidence="1" type="ORF">LEP1GSC029_2539</name>
</gene>
<protein>
    <submittedName>
        <fullName evidence="1">Uncharacterized protein</fullName>
    </submittedName>
</protein>
<comment type="caution">
    <text evidence="1">The sequence shown here is derived from an EMBL/GenBank/DDBJ whole genome shotgun (WGS) entry which is preliminary data.</text>
</comment>
<evidence type="ECO:0000313" key="1">
    <source>
        <dbReference type="EMBL" id="EMY02453.1"/>
    </source>
</evidence>
<reference evidence="1 2" key="1">
    <citation type="submission" date="2013-02" db="EMBL/GenBank/DDBJ databases">
        <authorList>
            <person name="Harkins D.M."/>
            <person name="Durkin A.S."/>
            <person name="Brinkac L.M."/>
            <person name="Haft D.H."/>
            <person name="Selengut J.D."/>
            <person name="Sanka R."/>
            <person name="DePew J."/>
            <person name="Purushe J."/>
            <person name="Whelen A.C."/>
            <person name="Vinetz J.M."/>
            <person name="Sutton G.G."/>
            <person name="Nierman W.C."/>
            <person name="Fouts D.E."/>
        </authorList>
    </citation>
    <scope>NUCLEOTIDE SEQUENCE [LARGE SCALE GENOMIC DNA]</scope>
    <source>
        <strain evidence="1 2">2002000626</strain>
    </source>
</reference>
<proteinExistence type="predicted"/>
<evidence type="ECO:0000313" key="2">
    <source>
        <dbReference type="Proteomes" id="UP000012329"/>
    </source>
</evidence>
<dbReference type="EMBL" id="AFJL02000242">
    <property type="protein sequence ID" value="EMY02453.1"/>
    <property type="molecule type" value="Genomic_DNA"/>
</dbReference>
<sequence length="106" mass="12996">MESWILSYKDEHPEWKENFSYKEFLELVSLILMYEYTRVDYESNLSKLEAIFQFKTELHKKIIGIDSIALSRLFLNFLFRIYSNFEYMLLYDYSFNVSQIKKESIE</sequence>
<organism evidence="1 2">
    <name type="scientific">Leptospira interrogans str. 2002000626</name>
    <dbReference type="NCBI Taxonomy" id="996803"/>
    <lineage>
        <taxon>Bacteria</taxon>
        <taxon>Pseudomonadati</taxon>
        <taxon>Spirochaetota</taxon>
        <taxon>Spirochaetia</taxon>
        <taxon>Leptospirales</taxon>
        <taxon>Leptospiraceae</taxon>
        <taxon>Leptospira</taxon>
    </lineage>
</organism>
<name>A0A829CU87_LEPIR</name>
<dbReference type="AlphaFoldDB" id="A0A829CU87"/>